<dbReference type="EMBL" id="JBANRG010000041">
    <property type="protein sequence ID" value="KAK7447389.1"/>
    <property type="molecule type" value="Genomic_DNA"/>
</dbReference>
<sequence length="574" mass="64874">MKIGRVAPRRRRQIHSEIDLAKPVSKKRALLVGISYQKKGGSSELKGPHKDVRAMKGLLIDKYGYHDGDMTILLDDGKDKNKQPTKENLLREMSEFLNDARRGDRFFFHYAGHVHQGDEDPNSKEEDKREEYIVPCDADPNDPRQEACIQDDVLKKLLVDRLPVGAHLVAVFDSCHSQSLLDLEHWRCNRVYVPWISKGRRKSDSMWNNVQRKAAIRTRTIQQNTRVNEEKVKSRKATVDQLHFDPKSVLNTQSHPHSCHQHDPVASFSSHAPSLSHASLSSSSQNSSRPYSPPGTPRPSVLPIRTSFPQPLVPTVPNTPTSPNRTKTVTFTLSPTATINSVSLKLKRKATGVINLAKRDSGITPRGSVTTGKKKLSLKTEESVFRPWLTSPFKACNTEDIIKGTPREKAAEEELCLMESPQQEYCSGNCREEMERTFADLAAQGKRDGGEKERESSEGEGDVISLSSCRDNQLAWESADGTSMTQFLVRQLRKQTHPSLAHLMAGISHDLHKSAVDMHRQTKAYKKSWVDYRKKKKLAKPRTASDTHGLEMNNFQNPELSSRKPLDMRRPWNM</sequence>
<dbReference type="Proteomes" id="UP001498398">
    <property type="component" value="Unassembled WGS sequence"/>
</dbReference>
<organism evidence="4 5">
    <name type="scientific">Marasmiellus scandens</name>
    <dbReference type="NCBI Taxonomy" id="2682957"/>
    <lineage>
        <taxon>Eukaryota</taxon>
        <taxon>Fungi</taxon>
        <taxon>Dikarya</taxon>
        <taxon>Basidiomycota</taxon>
        <taxon>Agaricomycotina</taxon>
        <taxon>Agaricomycetes</taxon>
        <taxon>Agaricomycetidae</taxon>
        <taxon>Agaricales</taxon>
        <taxon>Marasmiineae</taxon>
        <taxon>Omphalotaceae</taxon>
        <taxon>Marasmiellus</taxon>
    </lineage>
</organism>
<feature type="compositionally biased region" description="Basic and acidic residues" evidence="2">
    <location>
        <begin position="445"/>
        <end position="457"/>
    </location>
</feature>
<feature type="domain" description="Peptidase C14 caspase" evidence="3">
    <location>
        <begin position="430"/>
        <end position="518"/>
    </location>
</feature>
<evidence type="ECO:0000313" key="5">
    <source>
        <dbReference type="Proteomes" id="UP001498398"/>
    </source>
</evidence>
<feature type="region of interest" description="Disordered" evidence="2">
    <location>
        <begin position="536"/>
        <end position="574"/>
    </location>
</feature>
<evidence type="ECO:0000259" key="3">
    <source>
        <dbReference type="Pfam" id="PF00656"/>
    </source>
</evidence>
<evidence type="ECO:0000256" key="1">
    <source>
        <dbReference type="ARBA" id="ARBA00009005"/>
    </source>
</evidence>
<gene>
    <name evidence="4" type="ORF">VKT23_014099</name>
</gene>
<evidence type="ECO:0000313" key="4">
    <source>
        <dbReference type="EMBL" id="KAK7447389.1"/>
    </source>
</evidence>
<comment type="similarity">
    <text evidence="1">Belongs to the peptidase C14B family.</text>
</comment>
<protein>
    <recommendedName>
        <fullName evidence="3">Peptidase C14 caspase domain-containing protein</fullName>
    </recommendedName>
</protein>
<reference evidence="4 5" key="1">
    <citation type="submission" date="2024-01" db="EMBL/GenBank/DDBJ databases">
        <title>A draft genome for the cacao thread blight pathogen Marasmiellus scandens.</title>
        <authorList>
            <person name="Baruah I.K."/>
            <person name="Leung J."/>
            <person name="Bukari Y."/>
            <person name="Amoako-Attah I."/>
            <person name="Meinhardt L.W."/>
            <person name="Bailey B.A."/>
            <person name="Cohen S.P."/>
        </authorList>
    </citation>
    <scope>NUCLEOTIDE SEQUENCE [LARGE SCALE GENOMIC DNA]</scope>
    <source>
        <strain evidence="4 5">GH-19</strain>
    </source>
</reference>
<comment type="caution">
    <text evidence="4">The sequence shown here is derived from an EMBL/GenBank/DDBJ whole genome shotgun (WGS) entry which is preliminary data.</text>
</comment>
<keyword evidence="5" id="KW-1185">Reference proteome</keyword>
<evidence type="ECO:0000256" key="2">
    <source>
        <dbReference type="SAM" id="MobiDB-lite"/>
    </source>
</evidence>
<feature type="compositionally biased region" description="Low complexity" evidence="2">
    <location>
        <begin position="267"/>
        <end position="290"/>
    </location>
</feature>
<dbReference type="InterPro" id="IPR011600">
    <property type="entry name" value="Pept_C14_caspase"/>
</dbReference>
<feature type="compositionally biased region" description="Basic and acidic residues" evidence="2">
    <location>
        <begin position="561"/>
        <end position="574"/>
    </location>
</feature>
<name>A0ABR1J4U1_9AGAR</name>
<feature type="compositionally biased region" description="Low complexity" evidence="2">
    <location>
        <begin position="309"/>
        <end position="326"/>
    </location>
</feature>
<feature type="domain" description="Peptidase C14 caspase" evidence="3">
    <location>
        <begin position="26"/>
        <end position="272"/>
    </location>
</feature>
<dbReference type="Gene3D" id="3.40.50.1460">
    <property type="match status" value="1"/>
</dbReference>
<dbReference type="Pfam" id="PF00656">
    <property type="entry name" value="Peptidase_C14"/>
    <property type="match status" value="2"/>
</dbReference>
<dbReference type="Gene3D" id="3.40.50.12660">
    <property type="match status" value="1"/>
</dbReference>
<feature type="region of interest" description="Disordered" evidence="2">
    <location>
        <begin position="444"/>
        <end position="463"/>
    </location>
</feature>
<dbReference type="PANTHER" id="PTHR48104">
    <property type="entry name" value="METACASPASE-4"/>
    <property type="match status" value="1"/>
</dbReference>
<dbReference type="PANTHER" id="PTHR48104:SF30">
    <property type="entry name" value="METACASPASE-1"/>
    <property type="match status" value="1"/>
</dbReference>
<dbReference type="InterPro" id="IPR050452">
    <property type="entry name" value="Metacaspase"/>
</dbReference>
<accession>A0ABR1J4U1</accession>
<feature type="region of interest" description="Disordered" evidence="2">
    <location>
        <begin position="248"/>
        <end position="328"/>
    </location>
</feature>
<proteinExistence type="inferred from homology"/>